<gene>
    <name evidence="2" type="ORF">EMK97_07230</name>
</gene>
<dbReference type="SUPFAM" id="SSF109604">
    <property type="entry name" value="HD-domain/PDEase-like"/>
    <property type="match status" value="1"/>
</dbReference>
<dbReference type="SUPFAM" id="SSF55781">
    <property type="entry name" value="GAF domain-like"/>
    <property type="match status" value="1"/>
</dbReference>
<reference evidence="2 3" key="1">
    <citation type="submission" date="2018-12" db="EMBL/GenBank/DDBJ databases">
        <title>Complete genome of Litorilituus sediminis.</title>
        <authorList>
            <person name="Liu A."/>
            <person name="Rong J."/>
        </authorList>
    </citation>
    <scope>NUCLEOTIDE SEQUENCE [LARGE SCALE GENOMIC DNA]</scope>
    <source>
        <strain evidence="2 3">JCM 17549</strain>
    </source>
</reference>
<dbReference type="OrthoDB" id="9791419at2"/>
<dbReference type="KEGG" id="lsd:EMK97_07230"/>
<sequence length="485" mass="55172">MEDNEAKTTEQWIDIIAHNELPAITSTALMLDKFSNDDKSSLPKLSEAILHDQALSSCLLKVANNIQHIGVNKVTTVSRATVILGIQAVKNICLTAKLVSSLLASKSLDINVYNELTQLMANSFYAGMLAKMMVPHYSDEIQEEVYLAAMLYRIGETAFWSSGGQLAEQIAAQREEHSLDFDSYCKQQIGSSFNDLSRGLAATWNLSDLLIKALDQPTARTNEIKTIYFADKLSSIIATPADREDEYNQLLENIADLMGINQRQLKVRIEHTREQACQLLSSYGAEDLTERLKELPRSRDFVQANHAEVIESDMSKEKYLLDTFMKLTQLMKSSKDLNEYLQLTLVESVKAFAWQRCSFFMLVDDKKFVKSRFVYNQDAEKDPYKARINISEHDNVIARVLKENKPVLINDHKNAQWRDLFTEQLTDLILDGQMILVPIHIGNKNIGVVCAQNFHDEQEISVQDFKQFTGLIEHLNMCLTMIMLR</sequence>
<name>A0A4P6P2K8_9GAMM</name>
<evidence type="ECO:0000313" key="2">
    <source>
        <dbReference type="EMBL" id="QBG35521.1"/>
    </source>
</evidence>
<dbReference type="PANTHER" id="PTHR33525:SF3">
    <property type="entry name" value="RIBONUCLEASE Y"/>
    <property type="match status" value="1"/>
</dbReference>
<dbReference type="AlphaFoldDB" id="A0A4P6P2K8"/>
<dbReference type="Proteomes" id="UP000290244">
    <property type="component" value="Chromosome"/>
</dbReference>
<dbReference type="Gene3D" id="3.30.450.40">
    <property type="match status" value="1"/>
</dbReference>
<dbReference type="Pfam" id="PF08668">
    <property type="entry name" value="HDOD"/>
    <property type="match status" value="1"/>
</dbReference>
<dbReference type="PROSITE" id="PS51833">
    <property type="entry name" value="HDOD"/>
    <property type="match status" value="1"/>
</dbReference>
<evidence type="ECO:0000259" key="1">
    <source>
        <dbReference type="PROSITE" id="PS51833"/>
    </source>
</evidence>
<organism evidence="2 3">
    <name type="scientific">Litorilituus sediminis</name>
    <dbReference type="NCBI Taxonomy" id="718192"/>
    <lineage>
        <taxon>Bacteria</taxon>
        <taxon>Pseudomonadati</taxon>
        <taxon>Pseudomonadota</taxon>
        <taxon>Gammaproteobacteria</taxon>
        <taxon>Alteromonadales</taxon>
        <taxon>Colwelliaceae</taxon>
        <taxon>Litorilituus</taxon>
    </lineage>
</organism>
<dbReference type="PANTHER" id="PTHR33525">
    <property type="match status" value="1"/>
</dbReference>
<dbReference type="Gene3D" id="1.10.3210.10">
    <property type="entry name" value="Hypothetical protein af1432"/>
    <property type="match status" value="1"/>
</dbReference>
<protein>
    <submittedName>
        <fullName evidence="2">GAF domain-containing protein</fullName>
    </submittedName>
</protein>
<proteinExistence type="predicted"/>
<dbReference type="Pfam" id="PF13185">
    <property type="entry name" value="GAF_2"/>
    <property type="match status" value="1"/>
</dbReference>
<dbReference type="InterPro" id="IPR029016">
    <property type="entry name" value="GAF-like_dom_sf"/>
</dbReference>
<dbReference type="EMBL" id="CP034759">
    <property type="protein sequence ID" value="QBG35521.1"/>
    <property type="molecule type" value="Genomic_DNA"/>
</dbReference>
<dbReference type="InterPro" id="IPR003018">
    <property type="entry name" value="GAF"/>
</dbReference>
<dbReference type="RefSeq" id="WP_130600778.1">
    <property type="nucleotide sequence ID" value="NZ_CP034759.1"/>
</dbReference>
<dbReference type="InterPro" id="IPR013976">
    <property type="entry name" value="HDOD"/>
</dbReference>
<accession>A0A4P6P2K8</accession>
<evidence type="ECO:0000313" key="3">
    <source>
        <dbReference type="Proteomes" id="UP000290244"/>
    </source>
</evidence>
<feature type="domain" description="HDOD" evidence="1">
    <location>
        <begin position="21"/>
        <end position="220"/>
    </location>
</feature>
<keyword evidence="3" id="KW-1185">Reference proteome</keyword>
<dbReference type="InterPro" id="IPR052340">
    <property type="entry name" value="RNase_Y/CdgJ"/>
</dbReference>